<keyword evidence="1" id="KW-0812">Transmembrane</keyword>
<reference evidence="2 3" key="1">
    <citation type="submission" date="2020-08" db="EMBL/GenBank/DDBJ databases">
        <title>Sequencing the genomes of 1000 actinobacteria strains.</title>
        <authorList>
            <person name="Klenk H.-P."/>
        </authorList>
    </citation>
    <scope>NUCLEOTIDE SEQUENCE [LARGE SCALE GENOMIC DNA]</scope>
    <source>
        <strain evidence="2 3">DSM 46659</strain>
    </source>
</reference>
<proteinExistence type="predicted"/>
<feature type="transmembrane region" description="Helical" evidence="1">
    <location>
        <begin position="63"/>
        <end position="81"/>
    </location>
</feature>
<feature type="transmembrane region" description="Helical" evidence="1">
    <location>
        <begin position="148"/>
        <end position="166"/>
    </location>
</feature>
<comment type="caution">
    <text evidence="2">The sequence shown here is derived from an EMBL/GenBank/DDBJ whole genome shotgun (WGS) entry which is preliminary data.</text>
</comment>
<accession>A0A7X0D8B6</accession>
<protein>
    <submittedName>
        <fullName evidence="2">Uncharacterized protein</fullName>
    </submittedName>
</protein>
<dbReference type="Proteomes" id="UP000546642">
    <property type="component" value="Unassembled WGS sequence"/>
</dbReference>
<keyword evidence="1" id="KW-0472">Membrane</keyword>
<feature type="transmembrane region" description="Helical" evidence="1">
    <location>
        <begin position="212"/>
        <end position="237"/>
    </location>
</feature>
<dbReference type="AlphaFoldDB" id="A0A7X0D8B6"/>
<feature type="transmembrane region" description="Helical" evidence="1">
    <location>
        <begin position="21"/>
        <end position="43"/>
    </location>
</feature>
<dbReference type="RefSeq" id="WP_184078716.1">
    <property type="nucleotide sequence ID" value="NZ_JACHDS010000001.1"/>
</dbReference>
<gene>
    <name evidence="2" type="ORF">HNR23_004651</name>
</gene>
<keyword evidence="1" id="KW-1133">Transmembrane helix</keyword>
<evidence type="ECO:0000256" key="1">
    <source>
        <dbReference type="SAM" id="Phobius"/>
    </source>
</evidence>
<evidence type="ECO:0000313" key="2">
    <source>
        <dbReference type="EMBL" id="MBB6174591.1"/>
    </source>
</evidence>
<dbReference type="EMBL" id="JACHDS010000001">
    <property type="protein sequence ID" value="MBB6174591.1"/>
    <property type="molecule type" value="Genomic_DNA"/>
</dbReference>
<sequence>MSPSTASPYRFTRRVTSSWAVDALAVWAILLAGAAALGIALHIGTAAGLTGSLWDHASTIPRWALLVLGVHAGAVVLPLYLRHGFTRREFALWTGGAALAFAGFSALLFAIGYLIEALVYAAADRPQELGRPHLFTEPTQMAGVIGEYWLVFSAWLLAGALLGAAYHRRTPPALAAGGAAAVSALISVELSIELATGSSPNPVLEAVLSTPAPAGPAAAALCTTAIAAAVAVLWLLVRDIPLRSTPD</sequence>
<name>A0A7X0D8B6_9ACTN</name>
<feature type="transmembrane region" description="Helical" evidence="1">
    <location>
        <begin position="90"/>
        <end position="115"/>
    </location>
</feature>
<evidence type="ECO:0000313" key="3">
    <source>
        <dbReference type="Proteomes" id="UP000546642"/>
    </source>
</evidence>
<organism evidence="2 3">
    <name type="scientific">Nocardiopsis mwathae</name>
    <dbReference type="NCBI Taxonomy" id="1472723"/>
    <lineage>
        <taxon>Bacteria</taxon>
        <taxon>Bacillati</taxon>
        <taxon>Actinomycetota</taxon>
        <taxon>Actinomycetes</taxon>
        <taxon>Streptosporangiales</taxon>
        <taxon>Nocardiopsidaceae</taxon>
        <taxon>Nocardiopsis</taxon>
    </lineage>
</organism>
<keyword evidence="3" id="KW-1185">Reference proteome</keyword>
<feature type="transmembrane region" description="Helical" evidence="1">
    <location>
        <begin position="173"/>
        <end position="192"/>
    </location>
</feature>